<sequence>MEKVVDKAVGPIYALFSEMGGIVFVPVILVATAAGLYLGGMMSAKTKGIIMAIAFAMYFGWSLVFVFSYEYTPGQSRHMISGWRLNPPAEEYIEQNPALRQMSRDYVSSELVKNFKAPVYVWDGTDLFFSKAMGWVSMAAILLALGVLLSSFRKEKAKS</sequence>
<protein>
    <submittedName>
        <fullName evidence="2">Uncharacterized protein</fullName>
    </submittedName>
</protein>
<dbReference type="AlphaFoldDB" id="A0A3M9XEG9"/>
<organism evidence="2 3">
    <name type="scientific">Mesorhizobium japonicum</name>
    <dbReference type="NCBI Taxonomy" id="2066070"/>
    <lineage>
        <taxon>Bacteria</taxon>
        <taxon>Pseudomonadati</taxon>
        <taxon>Pseudomonadota</taxon>
        <taxon>Alphaproteobacteria</taxon>
        <taxon>Hyphomicrobiales</taxon>
        <taxon>Phyllobacteriaceae</taxon>
        <taxon>Mesorhizobium</taxon>
    </lineage>
</organism>
<reference evidence="2 3" key="1">
    <citation type="journal article" date="2018" name="Mol. Plant Microbe Interact.">
        <title>Taxonomically Different Co-Microsymbionts of a Relict Legume, Oxytropis popoviana, Have Complementary Sets of Symbiotic Genes and Together Increase the Efficiency of Plant Nodulation.</title>
        <authorList>
            <person name="Safronova V."/>
            <person name="Belimov A."/>
            <person name="Sazanova A."/>
            <person name="Chirak E."/>
            <person name="Verkhozina A."/>
            <person name="Kuznetsova I."/>
            <person name="Andronov E."/>
            <person name="Puhalsky J."/>
            <person name="Tikhonovich I."/>
        </authorList>
    </citation>
    <scope>NUCLEOTIDE SEQUENCE [LARGE SCALE GENOMIC DNA]</scope>
    <source>
        <strain evidence="2 3">Opo-235</strain>
    </source>
</reference>
<feature type="transmembrane region" description="Helical" evidence="1">
    <location>
        <begin position="49"/>
        <end position="69"/>
    </location>
</feature>
<feature type="transmembrane region" description="Helical" evidence="1">
    <location>
        <begin position="12"/>
        <end position="37"/>
    </location>
</feature>
<evidence type="ECO:0000313" key="3">
    <source>
        <dbReference type="Proteomes" id="UP000275436"/>
    </source>
</evidence>
<comment type="caution">
    <text evidence="2">The sequence shown here is derived from an EMBL/GenBank/DDBJ whole genome shotgun (WGS) entry which is preliminary data.</text>
</comment>
<dbReference type="Proteomes" id="UP000275436">
    <property type="component" value="Unassembled WGS sequence"/>
</dbReference>
<evidence type="ECO:0000256" key="1">
    <source>
        <dbReference type="SAM" id="Phobius"/>
    </source>
</evidence>
<name>A0A3M9XEG9_9HYPH</name>
<proteinExistence type="predicted"/>
<keyword evidence="1" id="KW-0472">Membrane</keyword>
<keyword evidence="1" id="KW-1133">Transmembrane helix</keyword>
<accession>A0A3M9XEG9</accession>
<keyword evidence="1" id="KW-0812">Transmembrane</keyword>
<evidence type="ECO:0000313" key="2">
    <source>
        <dbReference type="EMBL" id="RNJ46423.1"/>
    </source>
</evidence>
<feature type="transmembrane region" description="Helical" evidence="1">
    <location>
        <begin position="132"/>
        <end position="152"/>
    </location>
</feature>
<dbReference type="RefSeq" id="WP_123166750.1">
    <property type="nucleotide sequence ID" value="NZ_QKOD01000001.1"/>
</dbReference>
<dbReference type="EMBL" id="QKOD01000001">
    <property type="protein sequence ID" value="RNJ46423.1"/>
    <property type="molecule type" value="Genomic_DNA"/>
</dbReference>
<gene>
    <name evidence="2" type="ORF">DNR46_00440</name>
</gene>